<keyword evidence="1" id="KW-1133">Transmembrane helix</keyword>
<feature type="transmembrane region" description="Helical" evidence="1">
    <location>
        <begin position="130"/>
        <end position="151"/>
    </location>
</feature>
<keyword evidence="1" id="KW-0812">Transmembrane</keyword>
<dbReference type="Proteomes" id="UP001201273">
    <property type="component" value="Unassembled WGS sequence"/>
</dbReference>
<gene>
    <name evidence="2" type="ORF">K6Y31_16705</name>
</gene>
<reference evidence="2 3" key="1">
    <citation type="journal article" date="2022" name="Environ. Microbiol. Rep.">
        <title>Eco-phylogenetic analyses reveal divergent evolution of vitamin B12 metabolism in the marine bacterial family 'Psychromonadaceae'.</title>
        <authorList>
            <person name="Jin X."/>
            <person name="Yang Y."/>
            <person name="Cao H."/>
            <person name="Gao B."/>
            <person name="Zhao Z."/>
        </authorList>
    </citation>
    <scope>NUCLEOTIDE SEQUENCE [LARGE SCALE GENOMIC DNA]</scope>
    <source>
        <strain evidence="2 3">MKS20</strain>
    </source>
</reference>
<name>A0ABS8WDV1_9GAMM</name>
<protein>
    <submittedName>
        <fullName evidence="2">Uncharacterized protein</fullName>
    </submittedName>
</protein>
<dbReference type="EMBL" id="JAIMJA010000019">
    <property type="protein sequence ID" value="MCE2596438.1"/>
    <property type="molecule type" value="Genomic_DNA"/>
</dbReference>
<comment type="caution">
    <text evidence="2">The sequence shown here is derived from an EMBL/GenBank/DDBJ whole genome shotgun (WGS) entry which is preliminary data.</text>
</comment>
<keyword evidence="1" id="KW-0472">Membrane</keyword>
<keyword evidence="3" id="KW-1185">Reference proteome</keyword>
<accession>A0ABS8WDV1</accession>
<organism evidence="2 3">
    <name type="scientific">Motilimonas cestriensis</name>
    <dbReference type="NCBI Taxonomy" id="2742685"/>
    <lineage>
        <taxon>Bacteria</taxon>
        <taxon>Pseudomonadati</taxon>
        <taxon>Pseudomonadota</taxon>
        <taxon>Gammaproteobacteria</taxon>
        <taxon>Alteromonadales</taxon>
        <taxon>Alteromonadales genera incertae sedis</taxon>
        <taxon>Motilimonas</taxon>
    </lineage>
</organism>
<evidence type="ECO:0000313" key="2">
    <source>
        <dbReference type="EMBL" id="MCE2596438.1"/>
    </source>
</evidence>
<proteinExistence type="predicted"/>
<evidence type="ECO:0000256" key="1">
    <source>
        <dbReference type="SAM" id="Phobius"/>
    </source>
</evidence>
<evidence type="ECO:0000313" key="3">
    <source>
        <dbReference type="Proteomes" id="UP001201273"/>
    </source>
</evidence>
<sequence length="170" mass="19217">MRLLFNVMVTLALIAAGLMAIFTFTAPPLVEANFAEKAPNFFVLARTSKGYQKIKLAHALANPSDYQFWLDQEEVALNVGDIHHIRVLQSDRDSQLIRFNYVNSYSSTSIYRVSKDQQLTPVSYEINHQMGQGVIVMIAFIPLIFIARWLAKLLANRLFPPAIKQTNSST</sequence>
<dbReference type="RefSeq" id="WP_233054077.1">
    <property type="nucleotide sequence ID" value="NZ_JAIMJA010000019.1"/>
</dbReference>